<reference evidence="1 2" key="1">
    <citation type="submission" date="2020-10" db="EMBL/GenBank/DDBJ databases">
        <title>Sequencing the genomes of 1000 actinobacteria strains.</title>
        <authorList>
            <person name="Klenk H.-P."/>
        </authorList>
    </citation>
    <scope>NUCLEOTIDE SEQUENCE [LARGE SCALE GENOMIC DNA]</scope>
    <source>
        <strain evidence="1 2">DSM 44653</strain>
    </source>
</reference>
<keyword evidence="2" id="KW-1185">Reference proteome</keyword>
<organism evidence="1 2">
    <name type="scientific">Amycolatopsis lexingtonensis</name>
    <dbReference type="NCBI Taxonomy" id="218822"/>
    <lineage>
        <taxon>Bacteria</taxon>
        <taxon>Bacillati</taxon>
        <taxon>Actinomycetota</taxon>
        <taxon>Actinomycetes</taxon>
        <taxon>Pseudonocardiales</taxon>
        <taxon>Pseudonocardiaceae</taxon>
        <taxon>Amycolatopsis</taxon>
    </lineage>
</organism>
<name>A0ABR9I094_9PSEU</name>
<comment type="caution">
    <text evidence="1">The sequence shown here is derived from an EMBL/GenBank/DDBJ whole genome shotgun (WGS) entry which is preliminary data.</text>
</comment>
<evidence type="ECO:0008006" key="3">
    <source>
        <dbReference type="Google" id="ProtNLM"/>
    </source>
</evidence>
<accession>A0ABR9I094</accession>
<dbReference type="Proteomes" id="UP000631670">
    <property type="component" value="Unassembled WGS sequence"/>
</dbReference>
<proteinExistence type="predicted"/>
<sequence>MTGGLYHGARGVVIVQDPDLRPGSVWVRFDDGRPVLVPGYRLEPEDS</sequence>
<gene>
    <name evidence="1" type="ORF">H4696_003457</name>
</gene>
<evidence type="ECO:0000313" key="2">
    <source>
        <dbReference type="Proteomes" id="UP000631670"/>
    </source>
</evidence>
<dbReference type="RefSeq" id="WP_158104439.1">
    <property type="nucleotide sequence ID" value="NZ_JADBEG010000001.1"/>
</dbReference>
<evidence type="ECO:0000313" key="1">
    <source>
        <dbReference type="EMBL" id="MBE1496357.1"/>
    </source>
</evidence>
<dbReference type="EMBL" id="JADBEG010000001">
    <property type="protein sequence ID" value="MBE1496357.1"/>
    <property type="molecule type" value="Genomic_DNA"/>
</dbReference>
<protein>
    <recommendedName>
        <fullName evidence="3">DUF1918 domain-containing protein</fullName>
    </recommendedName>
</protein>